<evidence type="ECO:0000313" key="6">
    <source>
        <dbReference type="EMBL" id="KDQ53910.1"/>
    </source>
</evidence>
<dbReference type="InParanoid" id="A0A067PJA5"/>
<dbReference type="InterPro" id="IPR013083">
    <property type="entry name" value="Znf_RING/FYVE/PHD"/>
</dbReference>
<dbReference type="EMBL" id="KL197731">
    <property type="protein sequence ID" value="KDQ53910.1"/>
    <property type="molecule type" value="Genomic_DNA"/>
</dbReference>
<evidence type="ECO:0000256" key="1">
    <source>
        <dbReference type="ARBA" id="ARBA00022723"/>
    </source>
</evidence>
<dbReference type="Proteomes" id="UP000027265">
    <property type="component" value="Unassembled WGS sequence"/>
</dbReference>
<dbReference type="GO" id="GO:0016567">
    <property type="term" value="P:protein ubiquitination"/>
    <property type="evidence" value="ECO:0007669"/>
    <property type="project" value="TreeGrafter"/>
</dbReference>
<dbReference type="InterPro" id="IPR001841">
    <property type="entry name" value="Znf_RING"/>
</dbReference>
<keyword evidence="2 4" id="KW-0863">Zinc-finger</keyword>
<dbReference type="InterPro" id="IPR051435">
    <property type="entry name" value="RING_finger_E3_ubiq-ligases"/>
</dbReference>
<dbReference type="Pfam" id="PF13445">
    <property type="entry name" value="zf-RING_UBOX"/>
    <property type="match status" value="1"/>
</dbReference>
<evidence type="ECO:0000313" key="7">
    <source>
        <dbReference type="Proteomes" id="UP000027265"/>
    </source>
</evidence>
<evidence type="ECO:0000259" key="5">
    <source>
        <dbReference type="PROSITE" id="PS50089"/>
    </source>
</evidence>
<gene>
    <name evidence="6" type="ORF">JAAARDRAFT_136452</name>
</gene>
<dbReference type="PANTHER" id="PTHR22791">
    <property type="entry name" value="RING-TYPE DOMAIN-CONTAINING PROTEIN"/>
    <property type="match status" value="1"/>
</dbReference>
<dbReference type="OrthoDB" id="6105938at2759"/>
<evidence type="ECO:0000256" key="4">
    <source>
        <dbReference type="PROSITE-ProRule" id="PRU00175"/>
    </source>
</evidence>
<dbReference type="STRING" id="933084.A0A067PJA5"/>
<dbReference type="InterPro" id="IPR027370">
    <property type="entry name" value="Znf-RING_euk"/>
</dbReference>
<keyword evidence="1" id="KW-0479">Metal-binding</keyword>
<dbReference type="PROSITE" id="PS50089">
    <property type="entry name" value="ZF_RING_2"/>
    <property type="match status" value="1"/>
</dbReference>
<evidence type="ECO:0000256" key="3">
    <source>
        <dbReference type="ARBA" id="ARBA00022833"/>
    </source>
</evidence>
<dbReference type="HOGENOM" id="CLU_1970868_0_0_1"/>
<dbReference type="GO" id="GO:0008270">
    <property type="term" value="F:zinc ion binding"/>
    <property type="evidence" value="ECO:0007669"/>
    <property type="project" value="UniProtKB-KW"/>
</dbReference>
<feature type="domain" description="RING-type" evidence="5">
    <location>
        <begin position="10"/>
        <end position="50"/>
    </location>
</feature>
<dbReference type="SUPFAM" id="SSF57850">
    <property type="entry name" value="RING/U-box"/>
    <property type="match status" value="1"/>
</dbReference>
<accession>A0A067PJA5</accession>
<sequence length="127" mass="14142">MLIIHPSSTCDVCLEGYNSVNCVPHAVACGHIFCLRCLQSLTKLSCPLCRVKFEIPEVRRLHLDPAIPLSPRTAVADLAKASPEVRRMQDAITRIVREGASLSDVKTTIDDIHLWLKGQPQDQVRSR</sequence>
<dbReference type="GO" id="GO:0061630">
    <property type="term" value="F:ubiquitin protein ligase activity"/>
    <property type="evidence" value="ECO:0007669"/>
    <property type="project" value="TreeGrafter"/>
</dbReference>
<proteinExistence type="predicted"/>
<dbReference type="PROSITE" id="PS00518">
    <property type="entry name" value="ZF_RING_1"/>
    <property type="match status" value="1"/>
</dbReference>
<dbReference type="PANTHER" id="PTHR22791:SF6">
    <property type="entry name" value="RING-TYPE DOMAIN-CONTAINING PROTEIN"/>
    <property type="match status" value="1"/>
</dbReference>
<dbReference type="Gene3D" id="3.30.40.10">
    <property type="entry name" value="Zinc/RING finger domain, C3HC4 (zinc finger)"/>
    <property type="match status" value="1"/>
</dbReference>
<evidence type="ECO:0000256" key="2">
    <source>
        <dbReference type="ARBA" id="ARBA00022771"/>
    </source>
</evidence>
<dbReference type="InterPro" id="IPR017907">
    <property type="entry name" value="Znf_RING_CS"/>
</dbReference>
<protein>
    <recommendedName>
        <fullName evidence="5">RING-type domain-containing protein</fullName>
    </recommendedName>
</protein>
<keyword evidence="7" id="KW-1185">Reference proteome</keyword>
<reference evidence="7" key="1">
    <citation type="journal article" date="2014" name="Proc. Natl. Acad. Sci. U.S.A.">
        <title>Extensive sampling of basidiomycete genomes demonstrates inadequacy of the white-rot/brown-rot paradigm for wood decay fungi.</title>
        <authorList>
            <person name="Riley R."/>
            <person name="Salamov A.A."/>
            <person name="Brown D.W."/>
            <person name="Nagy L.G."/>
            <person name="Floudas D."/>
            <person name="Held B.W."/>
            <person name="Levasseur A."/>
            <person name="Lombard V."/>
            <person name="Morin E."/>
            <person name="Otillar R."/>
            <person name="Lindquist E.A."/>
            <person name="Sun H."/>
            <person name="LaButti K.M."/>
            <person name="Schmutz J."/>
            <person name="Jabbour D."/>
            <person name="Luo H."/>
            <person name="Baker S.E."/>
            <person name="Pisabarro A.G."/>
            <person name="Walton J.D."/>
            <person name="Blanchette R.A."/>
            <person name="Henrissat B."/>
            <person name="Martin F."/>
            <person name="Cullen D."/>
            <person name="Hibbett D.S."/>
            <person name="Grigoriev I.V."/>
        </authorList>
    </citation>
    <scope>NUCLEOTIDE SEQUENCE [LARGE SCALE GENOMIC DNA]</scope>
    <source>
        <strain evidence="7">MUCL 33604</strain>
    </source>
</reference>
<dbReference type="AlphaFoldDB" id="A0A067PJA5"/>
<keyword evidence="3" id="KW-0862">Zinc</keyword>
<organism evidence="6 7">
    <name type="scientific">Jaapia argillacea MUCL 33604</name>
    <dbReference type="NCBI Taxonomy" id="933084"/>
    <lineage>
        <taxon>Eukaryota</taxon>
        <taxon>Fungi</taxon>
        <taxon>Dikarya</taxon>
        <taxon>Basidiomycota</taxon>
        <taxon>Agaricomycotina</taxon>
        <taxon>Agaricomycetes</taxon>
        <taxon>Agaricomycetidae</taxon>
        <taxon>Jaapiales</taxon>
        <taxon>Jaapiaceae</taxon>
        <taxon>Jaapia</taxon>
    </lineage>
</organism>
<dbReference type="SMART" id="SM00184">
    <property type="entry name" value="RING"/>
    <property type="match status" value="1"/>
</dbReference>
<name>A0A067PJA5_9AGAM</name>